<proteinExistence type="predicted"/>
<protein>
    <submittedName>
        <fullName evidence="3">B box-type domain-containing protein</fullName>
    </submittedName>
</protein>
<organism evidence="3">
    <name type="scientific">Gongylonema pulchrum</name>
    <dbReference type="NCBI Taxonomy" id="637853"/>
    <lineage>
        <taxon>Eukaryota</taxon>
        <taxon>Metazoa</taxon>
        <taxon>Ecdysozoa</taxon>
        <taxon>Nematoda</taxon>
        <taxon>Chromadorea</taxon>
        <taxon>Rhabditida</taxon>
        <taxon>Spirurina</taxon>
        <taxon>Spiruromorpha</taxon>
        <taxon>Spiruroidea</taxon>
        <taxon>Gongylonematidae</taxon>
        <taxon>Gongylonema</taxon>
    </lineage>
</organism>
<reference evidence="3" key="1">
    <citation type="submission" date="2016-06" db="UniProtKB">
        <authorList>
            <consortium name="WormBaseParasite"/>
        </authorList>
    </citation>
    <scope>IDENTIFICATION</scope>
</reference>
<keyword evidence="1" id="KW-0479">Metal-binding</keyword>
<keyword evidence="1" id="KW-0862">Zinc</keyword>
<dbReference type="GO" id="GO:0005634">
    <property type="term" value="C:nucleus"/>
    <property type="evidence" value="ECO:0007669"/>
    <property type="project" value="TreeGrafter"/>
</dbReference>
<evidence type="ECO:0000259" key="2">
    <source>
        <dbReference type="PROSITE" id="PS50119"/>
    </source>
</evidence>
<dbReference type="GO" id="GO:0008582">
    <property type="term" value="P:regulation of synaptic assembly at neuromuscular junction"/>
    <property type="evidence" value="ECO:0007669"/>
    <property type="project" value="TreeGrafter"/>
</dbReference>
<dbReference type="WBParaSite" id="GPUH_0001554001-mRNA-1">
    <property type="protein sequence ID" value="GPUH_0001554001-mRNA-1"/>
    <property type="gene ID" value="GPUH_0001554001"/>
</dbReference>
<dbReference type="AlphaFoldDB" id="A0A183E3H8"/>
<accession>A0A183E3H8</accession>
<dbReference type="GO" id="GO:0008270">
    <property type="term" value="F:zinc ion binding"/>
    <property type="evidence" value="ECO:0007669"/>
    <property type="project" value="UniProtKB-KW"/>
</dbReference>
<dbReference type="GO" id="GO:0061630">
    <property type="term" value="F:ubiquitin protein ligase activity"/>
    <property type="evidence" value="ECO:0007669"/>
    <property type="project" value="TreeGrafter"/>
</dbReference>
<dbReference type="InterPro" id="IPR000315">
    <property type="entry name" value="Znf_B-box"/>
</dbReference>
<evidence type="ECO:0000313" key="3">
    <source>
        <dbReference type="WBParaSite" id="GPUH_0001554001-mRNA-1"/>
    </source>
</evidence>
<name>A0A183E3H8_9BILA</name>
<dbReference type="PANTHER" id="PTHR45943:SF1">
    <property type="entry name" value="E3 UBIQUITIN-PROTEIN LIGASE MYCBP2"/>
    <property type="match status" value="1"/>
</dbReference>
<dbReference type="CDD" id="cd19799">
    <property type="entry name" value="Bbox2_MYCBP2"/>
    <property type="match status" value="1"/>
</dbReference>
<dbReference type="GO" id="GO:0005886">
    <property type="term" value="C:plasma membrane"/>
    <property type="evidence" value="ECO:0007669"/>
    <property type="project" value="TreeGrafter"/>
</dbReference>
<sequence>LQTLTADYLQAFSDEFSHEENGTLRQQVLHLLFNRVQLQPLQAFVCSHMISALEREVATLREKVKHNYSYVCGLMVMLVKICGSRQGLEAFSVKNSLLITLSELLLFAPQVVQCQVLETIERLSKLFKPDATGCSSFTQNLLALIAKVITLQIRDKMTRSLTPASLASHAVNVPANWRIDRLVSSDIGHLAKKLLKDLSEGLVNERWTVPVRTEVANEIMNLTCLNLSPSLSSDQMPTIADISASIVTEAINGSSNPWSSILKKGKFWLAVAALSLLKDPQWLELSPTWQNLQNKKEGAAEKVCDNHDDGRTLAVAYCEVCQCSLCRDCFAVLHLNKRNR</sequence>
<keyword evidence="1" id="KW-0863">Zinc-finger</keyword>
<evidence type="ECO:0000256" key="1">
    <source>
        <dbReference type="PROSITE-ProRule" id="PRU00024"/>
    </source>
</evidence>
<dbReference type="PANTHER" id="PTHR45943">
    <property type="entry name" value="E3 UBIQUITIN-PROTEIN LIGASE MYCBP2"/>
    <property type="match status" value="1"/>
</dbReference>
<feature type="domain" description="B box-type" evidence="2">
    <location>
        <begin position="299"/>
        <end position="340"/>
    </location>
</feature>
<dbReference type="GO" id="GO:0007411">
    <property type="term" value="P:axon guidance"/>
    <property type="evidence" value="ECO:0007669"/>
    <property type="project" value="TreeGrafter"/>
</dbReference>
<dbReference type="PROSITE" id="PS50119">
    <property type="entry name" value="ZF_BBOX"/>
    <property type="match status" value="1"/>
</dbReference>